<protein>
    <submittedName>
        <fullName evidence="4">Putative centromere-associated protein E</fullName>
    </submittedName>
</protein>
<accession>A0A5B6ZGA6</accession>
<dbReference type="EMBL" id="GHES01011817">
    <property type="protein sequence ID" value="MPA42376.1"/>
    <property type="molecule type" value="Transcribed_RNA"/>
</dbReference>
<feature type="region of interest" description="Disordered" evidence="2">
    <location>
        <begin position="163"/>
        <end position="183"/>
    </location>
</feature>
<dbReference type="InterPro" id="IPR019448">
    <property type="entry name" value="NT-C2"/>
</dbReference>
<feature type="coiled-coil region" evidence="1">
    <location>
        <begin position="1491"/>
        <end position="1591"/>
    </location>
</feature>
<feature type="coiled-coil region" evidence="1">
    <location>
        <begin position="975"/>
        <end position="1002"/>
    </location>
</feature>
<sequence length="1923" mass="218439">MSRIAKWKLEKTKVKVVFRLQFHATHIPQTGWDKLFISFIPTDSGKATAKTTKANVRNGTCKWADPIYETTRLLQDSKSKQFDEKLYKFIVAMGSSRSSILGEASINLADYADALKPSAVALPLHGCNSGTILHVTVQLLTSKTGFREFEQQRELRERGFQMGSDLNKHDGSGTGKISSSEDTANDMMDKVNTRVRFRPKSKELPSLEEEVGLNEEYADSAVGFDGSSNTSESLYAEKHDTSSTHEIDSLKSAVSGDLNGFSHCQSPQAEKGDPSGISAQGSTDWVHGWGSDYSMDNELAIAYEENSRLRGNLEVAESSIFELKQEVSSLQSHADETGVETQKFAQQLAAEIASGEELARQVSVLKSECSKFRDDLERLKNLKLSPQSASRETSDTDQDHLYQDIQLRWLQGVLVLEDKIRELQNKAHLGIHERDFRFLHSDLESLLGVLQDLKQGTGEAISLLNIVPSEKSNVKEIREMSLHGSEHFVSGTGFDVDLYQPEGMLHLPGLVSQHPDSIGSTNAMEGKVFELLRELDEAKSEKESLAKKMDQMECYYEALIQELEENQKQMLGELQNLRNEHSTCLYTIATNKAEMESLHQDIDEQILRFTEERHELDSINKELERRAITSEAALKRARLNYSIAVGQLQKDLDLLSFQVLSMFETNENLIKQDFSETSQMCFQGYPDTVQHQEESNDAKLLQDQNQNARVKKQLLGGDILLEDLKKSLHLQEELYQKVEEELCETHFVNVHLDVFSKTLQETLLEASAELVLMQGKIDELAQQLEFSTESKELLMLRLQIAMDDIHTLNEDKVCCIAKCSEMVMQNQILEEKLVSVSNENCLLTQKIAEWEELMKEYRSYESKYEVCSAEKMELVNLLKNETLNNGNLQNEISSLKEELKTVKDEYDELASLKENLQKIINFLQDKLQSLLASYDKQFNGLSLSSNSLCLDLEFKDFMGVIVQLEEIQCNACEKILQLMEEKKNLEDERDIAQVSLSTAKSEILVVKQKFKHDIQDMVTKVDISNALVKRLQLELEAIADKLHFGSEAEEKFAQQNTELFADLALLEAELQQLTSKNGDLAQKILSLDTVTEELGRSRLTVAELMQEKQDLITSLQNKTEESIKLAFELDRFKESLRFLQDELHVERSFRDKLEGTVTDLTSQLNEKHDQLLHFSQQKTELAHFRQLASDLELEKSRVCHLLLQHEECLEKVREESSCLADLESQLSEVHEYLLAADVEVTFIRTQYENQIRDHAQQLQSSDRHLGELHEKYLGIEVMLNRCLANEAYYIEENSKLVTTVESQRSELDASVAQNRVLKDSNSVMVVQLEEYKKRAATLEVSFFKDKNEYALEVEQLKCMLVNSEEEISNLMRSKEELEITVIVLKAKLDEQLAHITSLEKYNDELMMLQNQCNELSHRLSQQILKTEEFKNLSIHLKELKDKADAECLQTREKREPEGPSVAMQDSLRIAFIKEQYETSLQVLRHQLSISKKHGEEMLLKLQDTIDEIENRKKSEASHLKRNEELSLKILELEAELHSVVSDKRGKIKAYDRIKAELECALLSLECCKDEKQKLEAALQECDAENSRIAVELTLTKGQLESSASPTNVQKEENGGSDKVGPMSRKPVIEKAHQENPIEDTPGLERITMDVAGSGNPLPKCSDQGCVKNCEEVEDASSILNGEGEHSSALINLQPIQDVLVSKGVHGIPKHALLDQEALTHSDSVHLAVISDHFKARSLKSSMDHLHEELERMKNENSLLLQNDHHFDPKFAGLQRELMQLNKANEELGSMFPVFNEFSGSGNALERVLALEIELAEALQAKKKSSIHFQSSFLKQHSDEEAVFQSFRDINELIKDMLELKGRYAAVDSELKEMHDRYSQLSLQFAEVEGERQKLMMTLKNVRASKKLTHLNRSSSATLGDHPS</sequence>
<feature type="coiled-coil region" evidence="1">
    <location>
        <begin position="691"/>
        <end position="783"/>
    </location>
</feature>
<feature type="coiled-coil region" evidence="1">
    <location>
        <begin position="1056"/>
        <end position="1121"/>
    </location>
</feature>
<feature type="coiled-coil region" evidence="1">
    <location>
        <begin position="606"/>
        <end position="640"/>
    </location>
</feature>
<feature type="compositionally biased region" description="Basic and acidic residues" evidence="2">
    <location>
        <begin position="235"/>
        <end position="249"/>
    </location>
</feature>
<evidence type="ECO:0000256" key="1">
    <source>
        <dbReference type="SAM" id="Coils"/>
    </source>
</evidence>
<keyword evidence="1" id="KW-0175">Coiled coil</keyword>
<evidence type="ECO:0000313" key="4">
    <source>
        <dbReference type="EMBL" id="MPA42376.1"/>
    </source>
</evidence>
<evidence type="ECO:0000259" key="3">
    <source>
        <dbReference type="PROSITE" id="PS51840"/>
    </source>
</evidence>
<organism evidence="4">
    <name type="scientific">Davidia involucrata</name>
    <name type="common">Dove tree</name>
    <dbReference type="NCBI Taxonomy" id="16924"/>
    <lineage>
        <taxon>Eukaryota</taxon>
        <taxon>Viridiplantae</taxon>
        <taxon>Streptophyta</taxon>
        <taxon>Embryophyta</taxon>
        <taxon>Tracheophyta</taxon>
        <taxon>Spermatophyta</taxon>
        <taxon>Magnoliopsida</taxon>
        <taxon>eudicotyledons</taxon>
        <taxon>Gunneridae</taxon>
        <taxon>Pentapetalae</taxon>
        <taxon>asterids</taxon>
        <taxon>Cornales</taxon>
        <taxon>Nyssaceae</taxon>
        <taxon>Davidia</taxon>
    </lineage>
</organism>
<dbReference type="Pfam" id="PF10358">
    <property type="entry name" value="NT-C2"/>
    <property type="match status" value="1"/>
</dbReference>
<proteinExistence type="predicted"/>
<feature type="coiled-coil region" evidence="1">
    <location>
        <begin position="878"/>
        <end position="933"/>
    </location>
</feature>
<dbReference type="PANTHER" id="PTHR34452:SF1">
    <property type="entry name" value="SPORULATION-SPECIFIC PROTEIN"/>
    <property type="match status" value="1"/>
</dbReference>
<name>A0A5B6ZGA6_DAVIN</name>
<feature type="compositionally biased region" description="Polar residues" evidence="2">
    <location>
        <begin position="1599"/>
        <end position="1608"/>
    </location>
</feature>
<feature type="coiled-coil region" evidence="1">
    <location>
        <begin position="1346"/>
        <end position="1418"/>
    </location>
</feature>
<evidence type="ECO:0000256" key="2">
    <source>
        <dbReference type="SAM" id="MobiDB-lite"/>
    </source>
</evidence>
<dbReference type="PROSITE" id="PS51840">
    <property type="entry name" value="C2_NT"/>
    <property type="match status" value="1"/>
</dbReference>
<dbReference type="PANTHER" id="PTHR34452">
    <property type="entry name" value="MYOSIN HEAVY CHAIN-RELATED PROTEIN"/>
    <property type="match status" value="1"/>
</dbReference>
<reference evidence="4" key="1">
    <citation type="submission" date="2019-08" db="EMBL/GenBank/DDBJ databases">
        <title>Reference gene set and small RNA set construction with multiple tissues from Davidia involucrata Baill.</title>
        <authorList>
            <person name="Yang H."/>
            <person name="Zhou C."/>
            <person name="Li G."/>
            <person name="Wang J."/>
            <person name="Gao P."/>
            <person name="Wang M."/>
            <person name="Wang R."/>
            <person name="Zhao Y."/>
        </authorList>
    </citation>
    <scope>NUCLEOTIDE SEQUENCE</scope>
    <source>
        <tissue evidence="4">Mixed with DoveR01_LX</tissue>
    </source>
</reference>
<feature type="coiled-coil region" evidence="1">
    <location>
        <begin position="1735"/>
        <end position="1790"/>
    </location>
</feature>
<feature type="coiled-coil region" evidence="1">
    <location>
        <begin position="528"/>
        <end position="580"/>
    </location>
</feature>
<feature type="region of interest" description="Disordered" evidence="2">
    <location>
        <begin position="1599"/>
        <end position="1622"/>
    </location>
</feature>
<feature type="region of interest" description="Disordered" evidence="2">
    <location>
        <begin position="222"/>
        <end position="280"/>
    </location>
</feature>
<feature type="domain" description="C2 NT-type" evidence="3">
    <location>
        <begin position="6"/>
        <end position="141"/>
    </location>
</feature>
<gene>
    <name evidence="4" type="ORF">Din_011817</name>
</gene>